<evidence type="ECO:0000256" key="3">
    <source>
        <dbReference type="ARBA" id="ARBA00022452"/>
    </source>
</evidence>
<keyword evidence="10 11" id="KW-0998">Cell outer membrane</keyword>
<dbReference type="InterPro" id="IPR000531">
    <property type="entry name" value="Beta-barrel_TonB"/>
</dbReference>
<feature type="signal peptide" evidence="14">
    <location>
        <begin position="1"/>
        <end position="28"/>
    </location>
</feature>
<dbReference type="GO" id="GO:0009279">
    <property type="term" value="C:cell outer membrane"/>
    <property type="evidence" value="ECO:0007669"/>
    <property type="project" value="UniProtKB-SubCell"/>
</dbReference>
<keyword evidence="9 11" id="KW-0472">Membrane</keyword>
<feature type="region of interest" description="Disordered" evidence="13">
    <location>
        <begin position="275"/>
        <end position="294"/>
    </location>
</feature>
<dbReference type="OrthoDB" id="7208812at2"/>
<keyword evidence="8 12" id="KW-0798">TonB box</keyword>
<evidence type="ECO:0000256" key="8">
    <source>
        <dbReference type="ARBA" id="ARBA00023077"/>
    </source>
</evidence>
<protein>
    <submittedName>
        <fullName evidence="17">TonB-dependent receptor</fullName>
    </submittedName>
</protein>
<dbReference type="Gene3D" id="2.40.170.20">
    <property type="entry name" value="TonB-dependent receptor, beta-barrel domain"/>
    <property type="match status" value="2"/>
</dbReference>
<dbReference type="SUPFAM" id="SSF56935">
    <property type="entry name" value="Porins"/>
    <property type="match status" value="1"/>
</dbReference>
<keyword evidence="2 11" id="KW-0813">Transport</keyword>
<dbReference type="PANTHER" id="PTHR32552:SF81">
    <property type="entry name" value="TONB-DEPENDENT OUTER MEMBRANE RECEPTOR"/>
    <property type="match status" value="1"/>
</dbReference>
<gene>
    <name evidence="17" type="ORF">EBBID32_5810</name>
</gene>
<evidence type="ECO:0000256" key="2">
    <source>
        <dbReference type="ARBA" id="ARBA00022448"/>
    </source>
</evidence>
<evidence type="ECO:0000256" key="12">
    <source>
        <dbReference type="RuleBase" id="RU003357"/>
    </source>
</evidence>
<dbReference type="Proteomes" id="UP000013201">
    <property type="component" value="Unassembled WGS sequence"/>
</dbReference>
<reference evidence="17 18" key="1">
    <citation type="submission" date="2013-03" db="EMBL/GenBank/DDBJ databases">
        <authorList>
            <person name="Le V."/>
        </authorList>
    </citation>
    <scope>NUCLEOTIDE SEQUENCE [LARGE SCALE GENOMIC DNA]</scope>
    <source>
        <strain evidence="17 18">BiD32</strain>
    </source>
</reference>
<dbReference type="PROSITE" id="PS52016">
    <property type="entry name" value="TONB_DEPENDENT_REC_3"/>
    <property type="match status" value="1"/>
</dbReference>
<keyword evidence="14" id="KW-0732">Signal</keyword>
<accession>N1MHL0</accession>
<evidence type="ECO:0000256" key="1">
    <source>
        <dbReference type="ARBA" id="ARBA00004571"/>
    </source>
</evidence>
<sequence length="815" mass="87036">MKASINARVTCALFASVSGIGLTPLVQAQTDGMDIIVTAQKRSQSLQDVSVAVSAVSGDQLANAGVSNLQDIQQLVPSVTFGNDFNQAKVFIRGVGANTSTTGSSTGVALHVDGAYVARAEAQLTSLFDLERVEVLRGPQGSLYGRNAVGGSINLITAKPTADFAGYARMGYGNYNAMTAEAAVGGPIADAIRFRLAGKVEARDGYGGNPFKGGSDVDDLFRYMVRGQVHLIASDKVDFLLSGEYFRQNDNSGAVHYRGPAFPGVPRLAPTGTGGFATNPRDLGSDEPPSVDTKSYSVTGTLNIELSDAFSIGNITNYRDFKTQLIQYLDGSALVATLPNSTSVQVRTIDAQQFSNELQFKYDSAIVKGVVGLYYFHERQRPRDQVGLSSTNDLASNITVLATRPTFVDNVAAPVGSVTLAEALAMCNFPAGTSPNRVCLKSSLGTRAYAAFGQLNFDMGEAFGLNGVSLKLGGRYSHEKVDSANPSIILTANGNPAVAQVRKTTVAGTYREKTFKDFTPEIGLQWQPNRDLLLYYTYSEGFKAGSGENAAGSTTIVRPEKMKNHELGIKAELLDRRLQINLAAYHYKLDDLQINKTIGGGPAGFTTIFENAAKTSATGVEADLMARPVDGVRLRGSVSYTDSKYDDFITVDPLNPVNVAQAGQPAYNPVTNPDPTAFGAPCGPGALNANAPCNIQLAGNPTRNSPTWAYSAGIEVDLPVLTETGTLTLSGDMSGKSNVYFTEFKRLVEGTRAYTMFDASLRWIDRTDTVTASLWIKNINNTLRESSTFAISTGRIIGVTYLPPRTYGATLGYKF</sequence>
<organism evidence="17 18">
    <name type="scientific">Sphingobium indicum BiD32</name>
    <dbReference type="NCBI Taxonomy" id="1301087"/>
    <lineage>
        <taxon>Bacteria</taxon>
        <taxon>Pseudomonadati</taxon>
        <taxon>Pseudomonadota</taxon>
        <taxon>Alphaproteobacteria</taxon>
        <taxon>Sphingomonadales</taxon>
        <taxon>Sphingomonadaceae</taxon>
        <taxon>Sphingobium</taxon>
    </lineage>
</organism>
<feature type="domain" description="TonB-dependent receptor-like beta-barrel" evidence="15">
    <location>
        <begin position="247"/>
        <end position="779"/>
    </location>
</feature>
<feature type="chain" id="PRO_5004107858" evidence="14">
    <location>
        <begin position="29"/>
        <end position="815"/>
    </location>
</feature>
<comment type="caution">
    <text evidence="17">The sequence shown here is derived from an EMBL/GenBank/DDBJ whole genome shotgun (WGS) entry which is preliminary data.</text>
</comment>
<evidence type="ECO:0000256" key="10">
    <source>
        <dbReference type="ARBA" id="ARBA00023237"/>
    </source>
</evidence>
<evidence type="ECO:0000313" key="18">
    <source>
        <dbReference type="Proteomes" id="UP000013201"/>
    </source>
</evidence>
<evidence type="ECO:0000259" key="16">
    <source>
        <dbReference type="Pfam" id="PF07715"/>
    </source>
</evidence>
<evidence type="ECO:0000256" key="9">
    <source>
        <dbReference type="ARBA" id="ARBA00023136"/>
    </source>
</evidence>
<evidence type="ECO:0000256" key="14">
    <source>
        <dbReference type="SAM" id="SignalP"/>
    </source>
</evidence>
<evidence type="ECO:0000256" key="4">
    <source>
        <dbReference type="ARBA" id="ARBA00022496"/>
    </source>
</evidence>
<keyword evidence="17" id="KW-0675">Receptor</keyword>
<dbReference type="EMBL" id="CAVK010000025">
    <property type="protein sequence ID" value="CCW16249.1"/>
    <property type="molecule type" value="Genomic_DNA"/>
</dbReference>
<keyword evidence="6" id="KW-0408">Iron</keyword>
<dbReference type="CDD" id="cd01347">
    <property type="entry name" value="ligand_gated_channel"/>
    <property type="match status" value="1"/>
</dbReference>
<dbReference type="PANTHER" id="PTHR32552">
    <property type="entry name" value="FERRICHROME IRON RECEPTOR-RELATED"/>
    <property type="match status" value="1"/>
</dbReference>
<dbReference type="InterPro" id="IPR036942">
    <property type="entry name" value="Beta-barrel_TonB_sf"/>
</dbReference>
<evidence type="ECO:0000256" key="7">
    <source>
        <dbReference type="ARBA" id="ARBA00023065"/>
    </source>
</evidence>
<comment type="subcellular location">
    <subcellularLocation>
        <location evidence="1 11">Cell outer membrane</location>
        <topology evidence="1 11">Multi-pass membrane protein</topology>
    </subcellularLocation>
</comment>
<evidence type="ECO:0000256" key="13">
    <source>
        <dbReference type="SAM" id="MobiDB-lite"/>
    </source>
</evidence>
<evidence type="ECO:0000259" key="15">
    <source>
        <dbReference type="Pfam" id="PF00593"/>
    </source>
</evidence>
<dbReference type="InterPro" id="IPR012910">
    <property type="entry name" value="Plug_dom"/>
</dbReference>
<evidence type="ECO:0000256" key="11">
    <source>
        <dbReference type="PROSITE-ProRule" id="PRU01360"/>
    </source>
</evidence>
<evidence type="ECO:0000313" key="17">
    <source>
        <dbReference type="EMBL" id="CCW16249.1"/>
    </source>
</evidence>
<evidence type="ECO:0000256" key="5">
    <source>
        <dbReference type="ARBA" id="ARBA00022692"/>
    </source>
</evidence>
<name>N1MHL0_9SPHN</name>
<keyword evidence="5 11" id="KW-0812">Transmembrane</keyword>
<reference evidence="18" key="2">
    <citation type="submission" date="2013-04" db="EMBL/GenBank/DDBJ databases">
        <title>Bisphenol A degrading Sphingobium sp. strain BiD32.</title>
        <authorList>
            <person name="Nielsen J.L."/>
            <person name="Zhou N.A."/>
            <person name="Kjeldal H."/>
        </authorList>
    </citation>
    <scope>NUCLEOTIDE SEQUENCE [LARGE SCALE GENOMIC DNA]</scope>
    <source>
        <strain evidence="18">BiD32</strain>
    </source>
</reference>
<dbReference type="Pfam" id="PF07715">
    <property type="entry name" value="Plug"/>
    <property type="match status" value="1"/>
</dbReference>
<dbReference type="RefSeq" id="WP_006950255.1">
    <property type="nucleotide sequence ID" value="NZ_CAVK010000025.1"/>
</dbReference>
<feature type="domain" description="TonB-dependent receptor plug" evidence="16">
    <location>
        <begin position="46"/>
        <end position="151"/>
    </location>
</feature>
<evidence type="ECO:0000256" key="6">
    <source>
        <dbReference type="ARBA" id="ARBA00023004"/>
    </source>
</evidence>
<keyword evidence="18" id="KW-1185">Reference proteome</keyword>
<dbReference type="Pfam" id="PF00593">
    <property type="entry name" value="TonB_dep_Rec_b-barrel"/>
    <property type="match status" value="1"/>
</dbReference>
<proteinExistence type="inferred from homology"/>
<dbReference type="InterPro" id="IPR039426">
    <property type="entry name" value="TonB-dep_rcpt-like"/>
</dbReference>
<keyword evidence="4" id="KW-0410">Iron transport</keyword>
<keyword evidence="7" id="KW-0406">Ion transport</keyword>
<keyword evidence="3 11" id="KW-1134">Transmembrane beta strand</keyword>
<dbReference type="GO" id="GO:0006826">
    <property type="term" value="P:iron ion transport"/>
    <property type="evidence" value="ECO:0007669"/>
    <property type="project" value="UniProtKB-KW"/>
</dbReference>
<dbReference type="AlphaFoldDB" id="N1MHL0"/>
<comment type="similarity">
    <text evidence="11 12">Belongs to the TonB-dependent receptor family.</text>
</comment>